<keyword evidence="5" id="KW-1185">Reference proteome</keyword>
<dbReference type="RefSeq" id="WP_069666478.1">
    <property type="nucleotide sequence ID" value="NZ_JAPFIM010000026.1"/>
</dbReference>
<evidence type="ECO:0000313" key="3">
    <source>
        <dbReference type="EMBL" id="OAN00565.1"/>
    </source>
</evidence>
<dbReference type="AlphaFoldDB" id="A0A178JEF1"/>
<gene>
    <name evidence="3" type="ORF">AZ468_05415</name>
    <name evidence="2" type="ORF">OPW20_16785</name>
</gene>
<organism evidence="3 4">
    <name type="scientific">Vibrio europaeus</name>
    <dbReference type="NCBI Taxonomy" id="300876"/>
    <lineage>
        <taxon>Bacteria</taxon>
        <taxon>Pseudomonadati</taxon>
        <taxon>Pseudomonadota</taxon>
        <taxon>Gammaproteobacteria</taxon>
        <taxon>Vibrionales</taxon>
        <taxon>Vibrionaceae</taxon>
        <taxon>Vibrio</taxon>
        <taxon>Vibrio oreintalis group</taxon>
    </lineage>
</organism>
<evidence type="ECO:0000313" key="5">
    <source>
        <dbReference type="Proteomes" id="UP001150001"/>
    </source>
</evidence>
<proteinExistence type="predicted"/>
<dbReference type="Pfam" id="PF13503">
    <property type="entry name" value="DUF4123"/>
    <property type="match status" value="1"/>
</dbReference>
<reference evidence="2" key="2">
    <citation type="submission" date="2022-11" db="EMBL/GenBank/DDBJ databases">
        <title>Role of the vibriolysin VemA secreted by the emergent pathogen Vibrio europaeus in the colonization of Manila clam mucus.</title>
        <authorList>
            <person name="Martinez C."/>
            <person name="Rodriguez S."/>
            <person name="Vences A."/>
            <person name="Barja J.L."/>
            <person name="Toranzo A.E."/>
            <person name="Dubert J."/>
        </authorList>
    </citation>
    <scope>NUCLEOTIDE SEQUENCE</scope>
    <source>
        <strain evidence="2">3454</strain>
    </source>
</reference>
<comment type="caution">
    <text evidence="3">The sequence shown here is derived from an EMBL/GenBank/DDBJ whole genome shotgun (WGS) entry which is preliminary data.</text>
</comment>
<evidence type="ECO:0000259" key="1">
    <source>
        <dbReference type="Pfam" id="PF13503"/>
    </source>
</evidence>
<evidence type="ECO:0000313" key="4">
    <source>
        <dbReference type="Proteomes" id="UP000094761"/>
    </source>
</evidence>
<feature type="domain" description="DUF4123" evidence="1">
    <location>
        <begin position="15"/>
        <end position="125"/>
    </location>
</feature>
<dbReference type="OrthoDB" id="5891132at2"/>
<name>A0A178JEF1_9VIBR</name>
<evidence type="ECO:0000313" key="2">
    <source>
        <dbReference type="EMBL" id="MDC5741731.1"/>
    </source>
</evidence>
<sequence length="261" mass="29936">MLKDWFIAKGEGAAFWLVDSQSHAEAVKEFGFGFEDSRPLFEGEMFSSVKDFSPWLIPVTEEVLSLQEETLNRGIGVLSEHKFEEVVEHLQSLLTASLEGEEVLFRFYDSKVVLPMLKAMDKGELASFMGNISEIAFFDDDIRVYTNTPKPAFKPQSETWWKILPHHLVELYNIKAHAHAIERRWWELLPQLMEKLDTPSVVLIGALQKGIDAGFKIEKLEYGAMVELAKITGTHISEFSIPFHLTFEELKELETIKESWV</sequence>
<reference evidence="3 4" key="1">
    <citation type="submission" date="2016-03" db="EMBL/GenBank/DDBJ databases">
        <title>Draft genome sequence of the Vibrio tubiashii subs. europaeus.</title>
        <authorList>
            <person name="Spinard E."/>
            <person name="Dubert J."/>
            <person name="Nelson D.R."/>
            <person name="Barja J.L."/>
        </authorList>
    </citation>
    <scope>NUCLEOTIDE SEQUENCE [LARGE SCALE GENOMIC DNA]</scope>
    <source>
        <strain evidence="4">PP-638</strain>
        <strain evidence="3">PP2-638</strain>
    </source>
</reference>
<dbReference type="Proteomes" id="UP001150001">
    <property type="component" value="Unassembled WGS sequence"/>
</dbReference>
<dbReference type="EMBL" id="LUAX01000001">
    <property type="protein sequence ID" value="OAN00565.1"/>
    <property type="molecule type" value="Genomic_DNA"/>
</dbReference>
<dbReference type="InterPro" id="IPR025391">
    <property type="entry name" value="DUF4123"/>
</dbReference>
<accession>A0A178JEF1</accession>
<dbReference type="GeneID" id="78075120"/>
<dbReference type="Proteomes" id="UP000094761">
    <property type="component" value="Unassembled WGS sequence"/>
</dbReference>
<protein>
    <submittedName>
        <fullName evidence="2">DUF4123 domain-containing protein</fullName>
    </submittedName>
</protein>
<dbReference type="EMBL" id="JAPFIT010000018">
    <property type="protein sequence ID" value="MDC5741731.1"/>
    <property type="molecule type" value="Genomic_DNA"/>
</dbReference>